<dbReference type="Proteomes" id="UP000489600">
    <property type="component" value="Unassembled WGS sequence"/>
</dbReference>
<dbReference type="Pfam" id="PF03372">
    <property type="entry name" value="Exo_endo_phos"/>
    <property type="match status" value="1"/>
</dbReference>
<dbReference type="InterPro" id="IPR005135">
    <property type="entry name" value="Endo/exonuclease/phosphatase"/>
</dbReference>
<reference evidence="2" key="1">
    <citation type="submission" date="2019-07" db="EMBL/GenBank/DDBJ databases">
        <authorList>
            <person name="Dittberner H."/>
        </authorList>
    </citation>
    <scope>NUCLEOTIDE SEQUENCE [LARGE SCALE GENOMIC DNA]</scope>
</reference>
<feature type="domain" description="Endonuclease/exonuclease/phosphatase" evidence="1">
    <location>
        <begin position="15"/>
        <end position="133"/>
    </location>
</feature>
<comment type="caution">
    <text evidence="2">The sequence shown here is derived from an EMBL/GenBank/DDBJ whole genome shotgun (WGS) entry which is preliminary data.</text>
</comment>
<organism evidence="2 3">
    <name type="scientific">Arabis nemorensis</name>
    <dbReference type="NCBI Taxonomy" id="586526"/>
    <lineage>
        <taxon>Eukaryota</taxon>
        <taxon>Viridiplantae</taxon>
        <taxon>Streptophyta</taxon>
        <taxon>Embryophyta</taxon>
        <taxon>Tracheophyta</taxon>
        <taxon>Spermatophyta</taxon>
        <taxon>Magnoliopsida</taxon>
        <taxon>eudicotyledons</taxon>
        <taxon>Gunneridae</taxon>
        <taxon>Pentapetalae</taxon>
        <taxon>rosids</taxon>
        <taxon>malvids</taxon>
        <taxon>Brassicales</taxon>
        <taxon>Brassicaceae</taxon>
        <taxon>Arabideae</taxon>
        <taxon>Arabis</taxon>
    </lineage>
</organism>
<protein>
    <recommendedName>
        <fullName evidence="1">Endonuclease/exonuclease/phosphatase domain-containing protein</fullName>
    </recommendedName>
</protein>
<dbReference type="AlphaFoldDB" id="A0A565CVG3"/>
<dbReference type="OrthoDB" id="1110142at2759"/>
<accession>A0A565CVG3</accession>
<dbReference type="PANTHER" id="PTHR33710:SF62">
    <property type="entry name" value="DUF4283 DOMAIN PROTEIN"/>
    <property type="match status" value="1"/>
</dbReference>
<dbReference type="PANTHER" id="PTHR33710">
    <property type="entry name" value="BNAC02G09200D PROTEIN"/>
    <property type="match status" value="1"/>
</dbReference>
<dbReference type="Gene3D" id="3.60.10.10">
    <property type="entry name" value="Endonuclease/exonuclease/phosphatase"/>
    <property type="match status" value="1"/>
</dbReference>
<keyword evidence="3" id="KW-1185">Reference proteome</keyword>
<evidence type="ECO:0000259" key="1">
    <source>
        <dbReference type="Pfam" id="PF03372"/>
    </source>
</evidence>
<evidence type="ECO:0000313" key="3">
    <source>
        <dbReference type="Proteomes" id="UP000489600"/>
    </source>
</evidence>
<dbReference type="SUPFAM" id="SSF56219">
    <property type="entry name" value="DNase I-like"/>
    <property type="match status" value="1"/>
</dbReference>
<proteinExistence type="predicted"/>
<evidence type="ECO:0000313" key="2">
    <source>
        <dbReference type="EMBL" id="VVB17675.1"/>
    </source>
</evidence>
<gene>
    <name evidence="2" type="ORF">ANE_LOCUS28119</name>
</gene>
<name>A0A565CVG3_9BRAS</name>
<dbReference type="EMBL" id="CABITT030000008">
    <property type="protein sequence ID" value="VVB17675.1"/>
    <property type="molecule type" value="Genomic_DNA"/>
</dbReference>
<dbReference type="InterPro" id="IPR036691">
    <property type="entry name" value="Endo/exonu/phosph_ase_sf"/>
</dbReference>
<dbReference type="GO" id="GO:0003824">
    <property type="term" value="F:catalytic activity"/>
    <property type="evidence" value="ECO:0007669"/>
    <property type="project" value="InterPro"/>
</dbReference>
<sequence length="155" mass="18510">MKVRMGSLNFFLSCVYGDPVRARRQAIWNQVEGLGMNRDEQWVLTGDFNELISNREKLGGAVRSESTFWGFRDMAQNCKIQEIRSCRNSFSWGGWRDDVWIQCRLDRSFGNDQWFQLFPRSNVEYMNLWASDHIEHVSRWKEKNQVEEDFTLIRD</sequence>